<evidence type="ECO:0000313" key="3">
    <source>
        <dbReference type="EMBL" id="TNN50740.1"/>
    </source>
</evidence>
<dbReference type="GO" id="GO:0035371">
    <property type="term" value="C:microtubule plus-end"/>
    <property type="evidence" value="ECO:0007669"/>
    <property type="project" value="TreeGrafter"/>
</dbReference>
<sequence length="270" mass="29490">MSQKIHLRPENEAGRIPDAACQDHMLGSGCQMRTLDSGIGTFPLPDSVTRAGGRHLPKSESSPGDLEPPSPRPDPSLPDVKVPSLPSAPPSMGHSLSDPSVTFRDAQSRLPTLAASDAIRLKRSSLGSTEDRETAAERTTRARGEDGERVLQVCSYSGSGSDTETEPERTGSSPQRTLVPRSKRRDSVAQNEETLKRSSVETSLSIMDYYQHEMYAHLEKDSRRISQYNLLHTEASLDGSAGDRLSVSTARRFTFTGCCSHRAAFWDYGV</sequence>
<dbReference type="PANTHER" id="PTHR21740">
    <property type="entry name" value="NCK-ASSOCIATED PROTEIN 5"/>
    <property type="match status" value="1"/>
</dbReference>
<feature type="region of interest" description="Disordered" evidence="1">
    <location>
        <begin position="34"/>
        <end position="101"/>
    </location>
</feature>
<evidence type="ECO:0000313" key="4">
    <source>
        <dbReference type="Proteomes" id="UP000314294"/>
    </source>
</evidence>
<keyword evidence="4" id="KW-1185">Reference proteome</keyword>
<organism evidence="3 4">
    <name type="scientific">Liparis tanakae</name>
    <name type="common">Tanaka's snailfish</name>
    <dbReference type="NCBI Taxonomy" id="230148"/>
    <lineage>
        <taxon>Eukaryota</taxon>
        <taxon>Metazoa</taxon>
        <taxon>Chordata</taxon>
        <taxon>Craniata</taxon>
        <taxon>Vertebrata</taxon>
        <taxon>Euteleostomi</taxon>
        <taxon>Actinopterygii</taxon>
        <taxon>Neopterygii</taxon>
        <taxon>Teleostei</taxon>
        <taxon>Neoteleostei</taxon>
        <taxon>Acanthomorphata</taxon>
        <taxon>Eupercaria</taxon>
        <taxon>Perciformes</taxon>
        <taxon>Cottioidei</taxon>
        <taxon>Cottales</taxon>
        <taxon>Liparidae</taxon>
        <taxon>Liparis</taxon>
    </lineage>
</organism>
<dbReference type="GO" id="GO:0001578">
    <property type="term" value="P:microtubule bundle formation"/>
    <property type="evidence" value="ECO:0007669"/>
    <property type="project" value="TreeGrafter"/>
</dbReference>
<dbReference type="PANTHER" id="PTHR21740:SF0">
    <property type="entry name" value="NCK-ASSOCIATED PROTEIN 5"/>
    <property type="match status" value="1"/>
</dbReference>
<feature type="region of interest" description="Disordered" evidence="1">
    <location>
        <begin position="124"/>
        <end position="196"/>
    </location>
</feature>
<dbReference type="InterPro" id="IPR026163">
    <property type="entry name" value="Nckap5l"/>
</dbReference>
<dbReference type="Pfam" id="PF15246">
    <property type="entry name" value="NCKAP5"/>
    <property type="match status" value="1"/>
</dbReference>
<reference evidence="3 4" key="1">
    <citation type="submission" date="2019-03" db="EMBL/GenBank/DDBJ databases">
        <title>First draft genome of Liparis tanakae, snailfish: a comprehensive survey of snailfish specific genes.</title>
        <authorList>
            <person name="Kim W."/>
            <person name="Song I."/>
            <person name="Jeong J.-H."/>
            <person name="Kim D."/>
            <person name="Kim S."/>
            <person name="Ryu S."/>
            <person name="Song J.Y."/>
            <person name="Lee S.K."/>
        </authorList>
    </citation>
    <scope>NUCLEOTIDE SEQUENCE [LARGE SCALE GENOMIC DNA]</scope>
    <source>
        <tissue evidence="3">Muscle</tissue>
    </source>
</reference>
<accession>A0A4Z2GBV9</accession>
<comment type="caution">
    <text evidence="3">The sequence shown here is derived from an EMBL/GenBank/DDBJ whole genome shotgun (WGS) entry which is preliminary data.</text>
</comment>
<dbReference type="OrthoDB" id="8930856at2759"/>
<proteinExistence type="predicted"/>
<protein>
    <submittedName>
        <fullName evidence="3">Nck-associated protein 5</fullName>
    </submittedName>
</protein>
<feature type="compositionally biased region" description="Pro residues" evidence="1">
    <location>
        <begin position="66"/>
        <end position="76"/>
    </location>
</feature>
<feature type="domain" description="Nck-associated protein 5 C-terminal" evidence="2">
    <location>
        <begin position="10"/>
        <end position="65"/>
    </location>
</feature>
<dbReference type="Proteomes" id="UP000314294">
    <property type="component" value="Unassembled WGS sequence"/>
</dbReference>
<gene>
    <name evidence="3" type="primary">NCKAP5_1</name>
    <name evidence="3" type="ORF">EYF80_039061</name>
</gene>
<evidence type="ECO:0000256" key="1">
    <source>
        <dbReference type="SAM" id="MobiDB-lite"/>
    </source>
</evidence>
<dbReference type="EMBL" id="SRLO01000607">
    <property type="protein sequence ID" value="TNN50740.1"/>
    <property type="molecule type" value="Genomic_DNA"/>
</dbReference>
<dbReference type="GO" id="GO:0007019">
    <property type="term" value="P:microtubule depolymerization"/>
    <property type="evidence" value="ECO:0007669"/>
    <property type="project" value="TreeGrafter"/>
</dbReference>
<evidence type="ECO:0000259" key="2">
    <source>
        <dbReference type="Pfam" id="PF15246"/>
    </source>
</evidence>
<dbReference type="AlphaFoldDB" id="A0A4Z2GBV9"/>
<name>A0A4Z2GBV9_9TELE</name>
<feature type="compositionally biased region" description="Basic and acidic residues" evidence="1">
    <location>
        <begin position="129"/>
        <end position="149"/>
    </location>
</feature>
<dbReference type="InterPro" id="IPR032769">
    <property type="entry name" value="NCKAP5_C"/>
</dbReference>